<dbReference type="InterPro" id="IPR036047">
    <property type="entry name" value="F-box-like_dom_sf"/>
</dbReference>
<keyword evidence="3" id="KW-1185">Reference proteome</keyword>
<evidence type="ECO:0000313" key="2">
    <source>
        <dbReference type="EMBL" id="PON93301.1"/>
    </source>
</evidence>
<reference evidence="3" key="1">
    <citation type="submission" date="2016-06" db="EMBL/GenBank/DDBJ databases">
        <title>Parallel loss of symbiosis genes in relatives of nitrogen-fixing non-legume Parasponia.</title>
        <authorList>
            <person name="Van Velzen R."/>
            <person name="Holmer R."/>
            <person name="Bu F."/>
            <person name="Rutten L."/>
            <person name="Van Zeijl A."/>
            <person name="Liu W."/>
            <person name="Santuari L."/>
            <person name="Cao Q."/>
            <person name="Sharma T."/>
            <person name="Shen D."/>
            <person name="Roswanjaya Y."/>
            <person name="Wardhani T."/>
            <person name="Kalhor M.S."/>
            <person name="Jansen J."/>
            <person name="Van den Hoogen J."/>
            <person name="Gungor B."/>
            <person name="Hartog M."/>
            <person name="Hontelez J."/>
            <person name="Verver J."/>
            <person name="Yang W.-C."/>
            <person name="Schijlen E."/>
            <person name="Repin R."/>
            <person name="Schilthuizen M."/>
            <person name="Schranz E."/>
            <person name="Heidstra R."/>
            <person name="Miyata K."/>
            <person name="Fedorova E."/>
            <person name="Kohlen W."/>
            <person name="Bisseling T."/>
            <person name="Smit S."/>
            <person name="Geurts R."/>
        </authorList>
    </citation>
    <scope>NUCLEOTIDE SEQUENCE [LARGE SCALE GENOMIC DNA]</scope>
    <source>
        <strain evidence="3">cv. RG33-2</strain>
    </source>
</reference>
<dbReference type="Pfam" id="PF12937">
    <property type="entry name" value="F-box-like"/>
    <property type="match status" value="1"/>
</dbReference>
<dbReference type="EMBL" id="JXTC01000059">
    <property type="protein sequence ID" value="PON93301.1"/>
    <property type="molecule type" value="Genomic_DNA"/>
</dbReference>
<sequence length="219" mass="24893">MSEINMSTLNDDVLLNILLRFPDRRSLSQCSMVCKRWYSLLSKPNIRENFYKKYSDFYVTLFGCLATPLIPRYELFSNRLDTTLHGGDHQVYYYLDFLPCGVPYIRASCEDLLLVSYSPCEDPEMGLGGPWLEKYCICNPITRDWVELPEAPEAAYKRCGFVCEFKNRSDKGQRVDPGWRSTASAILLLGIGLSFLKLPKPPIKGVDLCASSKTAATKD</sequence>
<evidence type="ECO:0000259" key="1">
    <source>
        <dbReference type="PROSITE" id="PS50181"/>
    </source>
</evidence>
<organism evidence="2 3">
    <name type="scientific">Trema orientale</name>
    <name type="common">Charcoal tree</name>
    <name type="synonym">Celtis orientalis</name>
    <dbReference type="NCBI Taxonomy" id="63057"/>
    <lineage>
        <taxon>Eukaryota</taxon>
        <taxon>Viridiplantae</taxon>
        <taxon>Streptophyta</taxon>
        <taxon>Embryophyta</taxon>
        <taxon>Tracheophyta</taxon>
        <taxon>Spermatophyta</taxon>
        <taxon>Magnoliopsida</taxon>
        <taxon>eudicotyledons</taxon>
        <taxon>Gunneridae</taxon>
        <taxon>Pentapetalae</taxon>
        <taxon>rosids</taxon>
        <taxon>fabids</taxon>
        <taxon>Rosales</taxon>
        <taxon>Cannabaceae</taxon>
        <taxon>Trema</taxon>
    </lineage>
</organism>
<dbReference type="InParanoid" id="A0A2P5F682"/>
<feature type="domain" description="F-box" evidence="1">
    <location>
        <begin position="3"/>
        <end position="54"/>
    </location>
</feature>
<dbReference type="AlphaFoldDB" id="A0A2P5F682"/>
<evidence type="ECO:0000313" key="3">
    <source>
        <dbReference type="Proteomes" id="UP000237000"/>
    </source>
</evidence>
<dbReference type="InterPro" id="IPR050796">
    <property type="entry name" value="SCF_F-box_component"/>
</dbReference>
<dbReference type="PROSITE" id="PS50181">
    <property type="entry name" value="FBOX"/>
    <property type="match status" value="1"/>
</dbReference>
<accession>A0A2P5F682</accession>
<proteinExistence type="predicted"/>
<name>A0A2P5F682_TREOI</name>
<dbReference type="SMART" id="SM00256">
    <property type="entry name" value="FBOX"/>
    <property type="match status" value="1"/>
</dbReference>
<protein>
    <submittedName>
        <fullName evidence="2">F-box domain containing protein</fullName>
    </submittedName>
</protein>
<dbReference type="SUPFAM" id="SSF81383">
    <property type="entry name" value="F-box domain"/>
    <property type="match status" value="1"/>
</dbReference>
<dbReference type="Gene3D" id="1.20.1280.50">
    <property type="match status" value="1"/>
</dbReference>
<dbReference type="Proteomes" id="UP000237000">
    <property type="component" value="Unassembled WGS sequence"/>
</dbReference>
<dbReference type="PANTHER" id="PTHR31672">
    <property type="entry name" value="BNACNNG10540D PROTEIN"/>
    <property type="match status" value="1"/>
</dbReference>
<dbReference type="OrthoDB" id="674184at2759"/>
<gene>
    <name evidence="2" type="ORF">TorRG33x02_108720</name>
</gene>
<dbReference type="PANTHER" id="PTHR31672:SF2">
    <property type="entry name" value="F-BOX DOMAIN-CONTAINING PROTEIN"/>
    <property type="match status" value="1"/>
</dbReference>
<dbReference type="InterPro" id="IPR001810">
    <property type="entry name" value="F-box_dom"/>
</dbReference>
<comment type="caution">
    <text evidence="2">The sequence shown here is derived from an EMBL/GenBank/DDBJ whole genome shotgun (WGS) entry which is preliminary data.</text>
</comment>